<dbReference type="RefSeq" id="WP_135771834.1">
    <property type="nucleotide sequence ID" value="NZ_RQFT01000012.1"/>
</dbReference>
<feature type="transmembrane region" description="Helical" evidence="8">
    <location>
        <begin position="37"/>
        <end position="57"/>
    </location>
</feature>
<evidence type="ECO:0000256" key="1">
    <source>
        <dbReference type="ARBA" id="ARBA00004571"/>
    </source>
</evidence>
<comment type="caution">
    <text evidence="9">The sequence shown here is derived from an EMBL/GenBank/DDBJ whole genome shotgun (WGS) entry which is preliminary data.</text>
</comment>
<evidence type="ECO:0000256" key="2">
    <source>
        <dbReference type="ARBA" id="ARBA00008163"/>
    </source>
</evidence>
<dbReference type="PANTHER" id="PTHR35093">
    <property type="entry name" value="OUTER MEMBRANE PROTEIN NMB0088-RELATED"/>
    <property type="match status" value="1"/>
</dbReference>
<keyword evidence="4 8" id="KW-0812">Transmembrane</keyword>
<comment type="similarity">
    <text evidence="2">Belongs to the OmpP1/FadL family.</text>
</comment>
<evidence type="ECO:0000256" key="6">
    <source>
        <dbReference type="ARBA" id="ARBA00023136"/>
    </source>
</evidence>
<reference evidence="9 10" key="1">
    <citation type="journal article" date="2019" name="PLoS Negl. Trop. Dis.">
        <title>Revisiting the worldwide diversity of Leptospira species in the environment.</title>
        <authorList>
            <person name="Vincent A.T."/>
            <person name="Schiettekatte O."/>
            <person name="Bourhy P."/>
            <person name="Veyrier F.J."/>
            <person name="Picardeau M."/>
        </authorList>
    </citation>
    <scope>NUCLEOTIDE SEQUENCE [LARGE SCALE GENOMIC DNA]</scope>
    <source>
        <strain evidence="9 10">201800273</strain>
    </source>
</reference>
<evidence type="ECO:0000313" key="9">
    <source>
        <dbReference type="EMBL" id="TGL03528.1"/>
    </source>
</evidence>
<dbReference type="GO" id="GO:0009279">
    <property type="term" value="C:cell outer membrane"/>
    <property type="evidence" value="ECO:0007669"/>
    <property type="project" value="UniProtKB-SubCell"/>
</dbReference>
<keyword evidence="6 8" id="KW-0472">Membrane</keyword>
<keyword evidence="8" id="KW-1133">Transmembrane helix</keyword>
<evidence type="ECO:0000256" key="8">
    <source>
        <dbReference type="SAM" id="Phobius"/>
    </source>
</evidence>
<comment type="subcellular location">
    <subcellularLocation>
        <location evidence="1">Cell outer membrane</location>
        <topology evidence="1">Multi-pass membrane protein</topology>
    </subcellularLocation>
</comment>
<organism evidence="9 10">
    <name type="scientific">Leptospira bouyouniensis</name>
    <dbReference type="NCBI Taxonomy" id="2484911"/>
    <lineage>
        <taxon>Bacteria</taxon>
        <taxon>Pseudomonadati</taxon>
        <taxon>Spirochaetota</taxon>
        <taxon>Spirochaetia</taxon>
        <taxon>Leptospirales</taxon>
        <taxon>Leptospiraceae</taxon>
        <taxon>Leptospira</taxon>
    </lineage>
</organism>
<proteinExistence type="inferred from homology"/>
<evidence type="ECO:0000313" key="10">
    <source>
        <dbReference type="Proteomes" id="UP000297641"/>
    </source>
</evidence>
<dbReference type="Proteomes" id="UP000297641">
    <property type="component" value="Unassembled WGS sequence"/>
</dbReference>
<keyword evidence="7" id="KW-0998">Cell outer membrane</keyword>
<protein>
    <submittedName>
        <fullName evidence="9">Transporter, Ompp1/FadL/TodX family protein</fullName>
    </submittedName>
</protein>
<dbReference type="AlphaFoldDB" id="A0A7I0IKI2"/>
<dbReference type="Gene3D" id="2.40.160.60">
    <property type="entry name" value="Outer membrane protein transport protein (OMPP1/FadL/TodX)"/>
    <property type="match status" value="1"/>
</dbReference>
<name>A0A7I0IKI2_9LEPT</name>
<dbReference type="PANTHER" id="PTHR35093:SF8">
    <property type="entry name" value="OUTER MEMBRANE PROTEIN NMB0088-RELATED"/>
    <property type="match status" value="1"/>
</dbReference>
<sequence length="520" mass="58693">MKKNVPLNDPIQKPLRNFMFKHHDFSSQTSLKQNDRFHSICTLFLVSFFYFISSSVFPSEPFHNLQGFYGERAAGLAGAFTAIADDPSGAYYNPAGLGFTHNDGISISASNFKDIKRSYINIDTPGQRYNQTHQGFDPNFIGLLKNFDRWKFAFSIVNTYNYSYNRVDQVNYPLVSPSINSTRNYTKERYNQLLVGPSLAYLLNDKLSLGATLYYMSDTKEVSRTQFQQFSDLSYVMRSYVDNRRTTGIMPVLGIQYQPNPKVSLGMSYRRIFVTGGDRLYNEVYADSTRRPGSSAIDFIEGTGDGASSIEQGVLTQKPKLVTSIPQTSEMRFGVAFFPTSRFLASFDMIYTSGYKVRRNQDEISSFGRRVTYTINDTEVRELTRFSTTNFAAGMEYYIADTFSILGGIYTNEPNTKPVSWTESAIDLYLQNTFGNQVTASAGDASVIYKVARSGTNPRNEYSRNRGLSLGFSWVTSKSSVSVTYIRELGYGNSRIDPNSLAQSFEYSANSIYIMVSSRN</sequence>
<evidence type="ECO:0000256" key="4">
    <source>
        <dbReference type="ARBA" id="ARBA00022692"/>
    </source>
</evidence>
<accession>A0A7I0IKI2</accession>
<dbReference type="Pfam" id="PF03349">
    <property type="entry name" value="Toluene_X"/>
    <property type="match status" value="1"/>
</dbReference>
<evidence type="ECO:0000256" key="7">
    <source>
        <dbReference type="ARBA" id="ARBA00023237"/>
    </source>
</evidence>
<keyword evidence="3" id="KW-1134">Transmembrane beta strand</keyword>
<dbReference type="SUPFAM" id="SSF56935">
    <property type="entry name" value="Porins"/>
    <property type="match status" value="1"/>
</dbReference>
<keyword evidence="5" id="KW-0732">Signal</keyword>
<dbReference type="InterPro" id="IPR005017">
    <property type="entry name" value="OMPP1/FadL/TodX"/>
</dbReference>
<evidence type="ECO:0000256" key="3">
    <source>
        <dbReference type="ARBA" id="ARBA00022452"/>
    </source>
</evidence>
<evidence type="ECO:0000256" key="5">
    <source>
        <dbReference type="ARBA" id="ARBA00022729"/>
    </source>
</evidence>
<gene>
    <name evidence="9" type="ORF">EHQ43_17365</name>
</gene>
<dbReference type="GO" id="GO:0015483">
    <property type="term" value="F:long-chain fatty acid transporting porin activity"/>
    <property type="evidence" value="ECO:0007669"/>
    <property type="project" value="TreeGrafter"/>
</dbReference>
<dbReference type="EMBL" id="RQFT01000012">
    <property type="protein sequence ID" value="TGL03528.1"/>
    <property type="molecule type" value="Genomic_DNA"/>
</dbReference>